<name>A0A197KAT5_9FUNG</name>
<evidence type="ECO:0000313" key="3">
    <source>
        <dbReference type="Proteomes" id="UP000078512"/>
    </source>
</evidence>
<evidence type="ECO:0000313" key="2">
    <source>
        <dbReference type="EMBL" id="OAQ34600.1"/>
    </source>
</evidence>
<reference evidence="2 3" key="1">
    <citation type="submission" date="2016-05" db="EMBL/GenBank/DDBJ databases">
        <title>Genome sequencing reveals origins of a unique bacterial endosymbiosis in the earliest lineages of terrestrial Fungi.</title>
        <authorList>
            <consortium name="DOE Joint Genome Institute"/>
            <person name="Uehling J."/>
            <person name="Gryganskyi A."/>
            <person name="Hameed K."/>
            <person name="Tschaplinski T."/>
            <person name="Misztal P."/>
            <person name="Wu S."/>
            <person name="Desiro A."/>
            <person name="Vande Pol N."/>
            <person name="Du Z.-Y."/>
            <person name="Zienkiewicz A."/>
            <person name="Zienkiewicz K."/>
            <person name="Morin E."/>
            <person name="Tisserant E."/>
            <person name="Splivallo R."/>
            <person name="Hainaut M."/>
            <person name="Henrissat B."/>
            <person name="Ohm R."/>
            <person name="Kuo A."/>
            <person name="Yan J."/>
            <person name="Lipzen A."/>
            <person name="Nolan M."/>
            <person name="Labutti K."/>
            <person name="Barry K."/>
            <person name="Goldstein A."/>
            <person name="Labbe J."/>
            <person name="Schadt C."/>
            <person name="Tuskan G."/>
            <person name="Grigoriev I."/>
            <person name="Martin F."/>
            <person name="Vilgalys R."/>
            <person name="Bonito G."/>
        </authorList>
    </citation>
    <scope>NUCLEOTIDE SEQUENCE [LARGE SCALE GENOMIC DNA]</scope>
    <source>
        <strain evidence="2 3">AG-77</strain>
    </source>
</reference>
<feature type="region of interest" description="Disordered" evidence="1">
    <location>
        <begin position="1"/>
        <end position="32"/>
    </location>
</feature>
<feature type="compositionally biased region" description="Polar residues" evidence="1">
    <location>
        <begin position="9"/>
        <end position="32"/>
    </location>
</feature>
<feature type="region of interest" description="Disordered" evidence="1">
    <location>
        <begin position="49"/>
        <end position="68"/>
    </location>
</feature>
<accession>A0A197KAT5</accession>
<organism evidence="2 3">
    <name type="scientific">Linnemannia elongata AG-77</name>
    <dbReference type="NCBI Taxonomy" id="1314771"/>
    <lineage>
        <taxon>Eukaryota</taxon>
        <taxon>Fungi</taxon>
        <taxon>Fungi incertae sedis</taxon>
        <taxon>Mucoromycota</taxon>
        <taxon>Mortierellomycotina</taxon>
        <taxon>Mortierellomycetes</taxon>
        <taxon>Mortierellales</taxon>
        <taxon>Mortierellaceae</taxon>
        <taxon>Linnemannia</taxon>
    </lineage>
</organism>
<gene>
    <name evidence="2" type="ORF">K457DRAFT_14432</name>
</gene>
<evidence type="ECO:0000256" key="1">
    <source>
        <dbReference type="SAM" id="MobiDB-lite"/>
    </source>
</evidence>
<feature type="compositionally biased region" description="Polar residues" evidence="1">
    <location>
        <begin position="214"/>
        <end position="226"/>
    </location>
</feature>
<feature type="region of interest" description="Disordered" evidence="1">
    <location>
        <begin position="255"/>
        <end position="279"/>
    </location>
</feature>
<keyword evidence="3" id="KW-1185">Reference proteome</keyword>
<dbReference type="Proteomes" id="UP000078512">
    <property type="component" value="Unassembled WGS sequence"/>
</dbReference>
<dbReference type="EMBL" id="KV442017">
    <property type="protein sequence ID" value="OAQ34600.1"/>
    <property type="molecule type" value="Genomic_DNA"/>
</dbReference>
<feature type="region of interest" description="Disordered" evidence="1">
    <location>
        <begin position="214"/>
        <end position="238"/>
    </location>
</feature>
<sequence>MGKTDNEQHNSTTTVKDTTSVQDKTIEQENSTSPAFILALLPQGIVTSTSAPAPTAVSRRRTRFDPKPPSIKILALNRVKGPPKFPGEEIGQQTTEERVNKKHAINNGDTEECLTEECLADELAAKKTRVVEGTSNESSSSIFTSEHSVIQDGAMKYSAKRNATLGDASIYLTTIYYSTTKHSTNIKKHALDDSTYHHNTLDYRSKKRRAEYNLTTQFSPNNNATTDRQDHENSASSNNETTITIMSGLATDNLAANNQPTMDTVTSKDPATHSHKHPEFDDMIMNNEFGKVL</sequence>
<dbReference type="AlphaFoldDB" id="A0A197KAT5"/>
<proteinExistence type="predicted"/>
<protein>
    <submittedName>
        <fullName evidence="2">Uncharacterized protein</fullName>
    </submittedName>
</protein>
<feature type="compositionally biased region" description="Polar residues" evidence="1">
    <location>
        <begin position="255"/>
        <end position="269"/>
    </location>
</feature>
<dbReference type="OrthoDB" id="2406300at2759"/>